<keyword evidence="3" id="KW-1185">Reference proteome</keyword>
<dbReference type="SUPFAM" id="SSF48264">
    <property type="entry name" value="Cytochrome P450"/>
    <property type="match status" value="1"/>
</dbReference>
<dbReference type="Proteomes" id="UP000217790">
    <property type="component" value="Unassembled WGS sequence"/>
</dbReference>
<evidence type="ECO:0008006" key="4">
    <source>
        <dbReference type="Google" id="ProtNLM"/>
    </source>
</evidence>
<dbReference type="STRING" id="47427.A0A2H3EF35"/>
<dbReference type="EMBL" id="KZ293645">
    <property type="protein sequence ID" value="PBL01619.1"/>
    <property type="molecule type" value="Genomic_DNA"/>
</dbReference>
<dbReference type="GO" id="GO:0020037">
    <property type="term" value="F:heme binding"/>
    <property type="evidence" value="ECO:0007669"/>
    <property type="project" value="InterPro"/>
</dbReference>
<dbReference type="OMA" id="VSTTNIC"/>
<organism evidence="2 3">
    <name type="scientific">Armillaria gallica</name>
    <name type="common">Bulbous honey fungus</name>
    <name type="synonym">Armillaria bulbosa</name>
    <dbReference type="NCBI Taxonomy" id="47427"/>
    <lineage>
        <taxon>Eukaryota</taxon>
        <taxon>Fungi</taxon>
        <taxon>Dikarya</taxon>
        <taxon>Basidiomycota</taxon>
        <taxon>Agaricomycotina</taxon>
        <taxon>Agaricomycetes</taxon>
        <taxon>Agaricomycetidae</taxon>
        <taxon>Agaricales</taxon>
        <taxon>Marasmiineae</taxon>
        <taxon>Physalacriaceae</taxon>
        <taxon>Armillaria</taxon>
    </lineage>
</organism>
<gene>
    <name evidence="2" type="ORF">ARMGADRAFT_222214</name>
</gene>
<dbReference type="GO" id="GO:0005506">
    <property type="term" value="F:iron ion binding"/>
    <property type="evidence" value="ECO:0007669"/>
    <property type="project" value="InterPro"/>
</dbReference>
<proteinExistence type="predicted"/>
<dbReference type="OrthoDB" id="1470350at2759"/>
<evidence type="ECO:0000256" key="1">
    <source>
        <dbReference type="SAM" id="Phobius"/>
    </source>
</evidence>
<dbReference type="InterPro" id="IPR036396">
    <property type="entry name" value="Cyt_P450_sf"/>
</dbReference>
<feature type="transmembrane region" description="Helical" evidence="1">
    <location>
        <begin position="6"/>
        <end position="23"/>
    </location>
</feature>
<dbReference type="AlphaFoldDB" id="A0A2H3EF35"/>
<keyword evidence="1" id="KW-0472">Membrane</keyword>
<evidence type="ECO:0000313" key="3">
    <source>
        <dbReference type="Proteomes" id="UP000217790"/>
    </source>
</evidence>
<accession>A0A2H3EF35</accession>
<dbReference type="InParanoid" id="A0A2H3EF35"/>
<protein>
    <recommendedName>
        <fullName evidence="4">Cytochrome P450</fullName>
    </recommendedName>
</protein>
<name>A0A2H3EF35_ARMGA</name>
<evidence type="ECO:0000313" key="2">
    <source>
        <dbReference type="EMBL" id="PBL01619.1"/>
    </source>
</evidence>
<sequence>MALVFQVSTTNICVLLAFTYLLYKIVSHDRQNGITTQLRGPTEDQALLTERWASEYGPVFYFPSLLGEQRLVLSDPKAVAHFYGKAGSGYTRTPIGRMFIEILFGKNLLWTEGKVHRRQCKHLTSAFSNAAIWDLTYVFYDSAHKAIKRQSHLASPHQGAPSMAL</sequence>
<reference evidence="3" key="1">
    <citation type="journal article" date="2017" name="Nat. Ecol. Evol.">
        <title>Genome expansion and lineage-specific genetic innovations in the forest pathogenic fungi Armillaria.</title>
        <authorList>
            <person name="Sipos G."/>
            <person name="Prasanna A.N."/>
            <person name="Walter M.C."/>
            <person name="O'Connor E."/>
            <person name="Balint B."/>
            <person name="Krizsan K."/>
            <person name="Kiss B."/>
            <person name="Hess J."/>
            <person name="Varga T."/>
            <person name="Slot J."/>
            <person name="Riley R."/>
            <person name="Boka B."/>
            <person name="Rigling D."/>
            <person name="Barry K."/>
            <person name="Lee J."/>
            <person name="Mihaltcheva S."/>
            <person name="LaButti K."/>
            <person name="Lipzen A."/>
            <person name="Waldron R."/>
            <person name="Moloney N.M."/>
            <person name="Sperisen C."/>
            <person name="Kredics L."/>
            <person name="Vagvoelgyi C."/>
            <person name="Patrignani A."/>
            <person name="Fitzpatrick D."/>
            <person name="Nagy I."/>
            <person name="Doyle S."/>
            <person name="Anderson J.B."/>
            <person name="Grigoriev I.V."/>
            <person name="Gueldener U."/>
            <person name="Muensterkoetter M."/>
            <person name="Nagy L.G."/>
        </authorList>
    </citation>
    <scope>NUCLEOTIDE SEQUENCE [LARGE SCALE GENOMIC DNA]</scope>
    <source>
        <strain evidence="3">Ar21-2</strain>
    </source>
</reference>
<dbReference type="GO" id="GO:0004497">
    <property type="term" value="F:monooxygenase activity"/>
    <property type="evidence" value="ECO:0007669"/>
    <property type="project" value="InterPro"/>
</dbReference>
<dbReference type="Gene3D" id="1.10.630.10">
    <property type="entry name" value="Cytochrome P450"/>
    <property type="match status" value="1"/>
</dbReference>
<keyword evidence="1" id="KW-0812">Transmembrane</keyword>
<keyword evidence="1" id="KW-1133">Transmembrane helix</keyword>
<dbReference type="GO" id="GO:0016705">
    <property type="term" value="F:oxidoreductase activity, acting on paired donors, with incorporation or reduction of molecular oxygen"/>
    <property type="evidence" value="ECO:0007669"/>
    <property type="project" value="InterPro"/>
</dbReference>